<reference evidence="1 2" key="1">
    <citation type="submission" date="2016-10" db="EMBL/GenBank/DDBJ databases">
        <title>Comparative genomics between deep and shallow subseafloor isolates.</title>
        <authorList>
            <person name="Ishii S."/>
            <person name="Miller J.R."/>
            <person name="Sutton G."/>
            <person name="Suzuki S."/>
            <person name="Methe B."/>
            <person name="Inagaki F."/>
            <person name="Imachi H."/>
        </authorList>
    </citation>
    <scope>NUCLEOTIDE SEQUENCE [LARGE SCALE GENOMIC DNA]</scope>
    <source>
        <strain evidence="1 2">MO-MB1</strain>
    </source>
</reference>
<organism evidence="1 2">
    <name type="scientific">Methanobacterium subterraneum</name>
    <dbReference type="NCBI Taxonomy" id="59277"/>
    <lineage>
        <taxon>Archaea</taxon>
        <taxon>Methanobacteriati</taxon>
        <taxon>Methanobacteriota</taxon>
        <taxon>Methanomada group</taxon>
        <taxon>Methanobacteria</taxon>
        <taxon>Methanobacteriales</taxon>
        <taxon>Methanobacteriaceae</taxon>
        <taxon>Methanobacterium</taxon>
    </lineage>
</organism>
<sequence>MVIKMHKVCKNISFKRSVIFINQTFECLFDENIGKFQFHKLMKNEVYNHGLILFLYMKNQTLVNISPFKVW</sequence>
<gene>
    <name evidence="1" type="ORF">BK007_10150</name>
</gene>
<protein>
    <submittedName>
        <fullName evidence="1">Uncharacterized protein</fullName>
    </submittedName>
</protein>
<accession>A0A2H4VE17</accession>
<dbReference type="EMBL" id="CP017766">
    <property type="protein sequence ID" value="AUB56339.1"/>
    <property type="molecule type" value="Genomic_DNA"/>
</dbReference>
<dbReference type="AlphaFoldDB" id="A0A2H4VE17"/>
<evidence type="ECO:0000313" key="2">
    <source>
        <dbReference type="Proteomes" id="UP000232806"/>
    </source>
</evidence>
<proteinExistence type="predicted"/>
<evidence type="ECO:0000313" key="1">
    <source>
        <dbReference type="EMBL" id="AUB56339.1"/>
    </source>
</evidence>
<dbReference type="Proteomes" id="UP000232806">
    <property type="component" value="Chromosome"/>
</dbReference>
<name>A0A2H4VE17_9EURY</name>